<dbReference type="InterPro" id="IPR025110">
    <property type="entry name" value="AMP-bd_C"/>
</dbReference>
<reference evidence="4 5" key="1">
    <citation type="submission" date="2020-04" db="EMBL/GenBank/DDBJ databases">
        <title>MicrobeNet Type strains.</title>
        <authorList>
            <person name="Nicholson A.C."/>
        </authorList>
    </citation>
    <scope>NUCLEOTIDE SEQUENCE [LARGE SCALE GENOMIC DNA]</scope>
    <source>
        <strain evidence="4 5">ATCC BAA-789</strain>
    </source>
</reference>
<dbReference type="Pfam" id="PF00501">
    <property type="entry name" value="AMP-binding"/>
    <property type="match status" value="1"/>
</dbReference>
<dbReference type="InterPro" id="IPR045851">
    <property type="entry name" value="AMP-bd_C_sf"/>
</dbReference>
<dbReference type="PANTHER" id="PTHR43201">
    <property type="entry name" value="ACYL-COA SYNTHETASE"/>
    <property type="match status" value="1"/>
</dbReference>
<dbReference type="Gene3D" id="3.40.50.12780">
    <property type="entry name" value="N-terminal domain of ligase-like"/>
    <property type="match status" value="1"/>
</dbReference>
<dbReference type="EMBL" id="JAAXOW010000001">
    <property type="protein sequence ID" value="NKX92354.1"/>
    <property type="molecule type" value="Genomic_DNA"/>
</dbReference>
<dbReference type="GO" id="GO:0006631">
    <property type="term" value="P:fatty acid metabolic process"/>
    <property type="evidence" value="ECO:0007669"/>
    <property type="project" value="TreeGrafter"/>
</dbReference>
<dbReference type="Proteomes" id="UP000774283">
    <property type="component" value="Unassembled WGS sequence"/>
</dbReference>
<protein>
    <submittedName>
        <fullName evidence="4">AMP-binding protein</fullName>
    </submittedName>
</protein>
<gene>
    <name evidence="4" type="ORF">HF995_03550</name>
</gene>
<dbReference type="InterPro" id="IPR020845">
    <property type="entry name" value="AMP-binding_CS"/>
</dbReference>
<dbReference type="PANTHER" id="PTHR43201:SF8">
    <property type="entry name" value="ACYL-COA SYNTHETASE FAMILY MEMBER 3"/>
    <property type="match status" value="1"/>
</dbReference>
<proteinExistence type="inferred from homology"/>
<dbReference type="SUPFAM" id="SSF56801">
    <property type="entry name" value="Acetyl-CoA synthetase-like"/>
    <property type="match status" value="1"/>
</dbReference>
<keyword evidence="5" id="KW-1185">Reference proteome</keyword>
<dbReference type="PROSITE" id="PS00455">
    <property type="entry name" value="AMP_BINDING"/>
    <property type="match status" value="1"/>
</dbReference>
<evidence type="ECO:0000313" key="5">
    <source>
        <dbReference type="Proteomes" id="UP000774283"/>
    </source>
</evidence>
<evidence type="ECO:0000259" key="3">
    <source>
        <dbReference type="Pfam" id="PF13193"/>
    </source>
</evidence>
<dbReference type="Gene3D" id="3.30.300.30">
    <property type="match status" value="1"/>
</dbReference>
<dbReference type="InterPro" id="IPR042099">
    <property type="entry name" value="ANL_N_sf"/>
</dbReference>
<dbReference type="InterPro" id="IPR000873">
    <property type="entry name" value="AMP-dep_synth/lig_dom"/>
</dbReference>
<comment type="similarity">
    <text evidence="1">Belongs to the ATP-dependent AMP-binding enzyme family.</text>
</comment>
<dbReference type="Pfam" id="PF13193">
    <property type="entry name" value="AMP-binding_C"/>
    <property type="match status" value="1"/>
</dbReference>
<evidence type="ECO:0000259" key="2">
    <source>
        <dbReference type="Pfam" id="PF00501"/>
    </source>
</evidence>
<organism evidence="4 5">
    <name type="scientific">Sanguibacter hominis ATCC BAA-789</name>
    <dbReference type="NCBI Taxonomy" id="1312740"/>
    <lineage>
        <taxon>Bacteria</taxon>
        <taxon>Bacillati</taxon>
        <taxon>Actinomycetota</taxon>
        <taxon>Actinomycetes</taxon>
        <taxon>Micrococcales</taxon>
        <taxon>Sanguibacteraceae</taxon>
        <taxon>Sanguibacter</taxon>
    </lineage>
</organism>
<accession>A0A9X5FDU5</accession>
<sequence>MRTSSTTGAVAAAPHDDVAELVRLLRGALDGSGPAVLAEAAEPGTEQLPDVPDDVAVVVGTSGSTGRPRRVMLTADALRASAEATAERLGGHGRWLLALPTTHVAGLQVVLRAVVAGSDVTTVAPGPFRPDTFVEAVRRMDDAAPIGGQALLRLTSLVPTQLHRLLDDSTPEGDAAVAALRSFDAVLVGGAALHPDLRARAEAAGVRVVMTYGMSETCGGCVYDGVPLRGVRVRTDPTGRVLLSGRVLARGYLGEDDADGPFIDIHGGRWLRTEDLGELELSEDTMQITLTVLGRADDVVVTGGKKVSTGAVEAALTGWGGLGEVAVVGTPDDQWGQAVVAIATAPGEAPTLDDVRAHVREVLGTAAAPRTLRVVDALPLRGPGKPDRAELARLAAEAWAAAAGPDAPVRN</sequence>
<feature type="domain" description="AMP-dependent synthetase/ligase" evidence="2">
    <location>
        <begin position="45"/>
        <end position="242"/>
    </location>
</feature>
<evidence type="ECO:0000256" key="1">
    <source>
        <dbReference type="ARBA" id="ARBA00006432"/>
    </source>
</evidence>
<evidence type="ECO:0000313" key="4">
    <source>
        <dbReference type="EMBL" id="NKX92354.1"/>
    </source>
</evidence>
<dbReference type="GO" id="GO:0031956">
    <property type="term" value="F:medium-chain fatty acid-CoA ligase activity"/>
    <property type="evidence" value="ECO:0007669"/>
    <property type="project" value="TreeGrafter"/>
</dbReference>
<feature type="domain" description="AMP-binding enzyme C-terminal" evidence="3">
    <location>
        <begin position="312"/>
        <end position="385"/>
    </location>
</feature>
<comment type="caution">
    <text evidence="4">The sequence shown here is derived from an EMBL/GenBank/DDBJ whole genome shotgun (WGS) entry which is preliminary data.</text>
</comment>
<name>A0A9X5FDU5_9MICO</name>
<dbReference type="AlphaFoldDB" id="A0A9X5FDU5"/>